<dbReference type="CDD" id="cd16615">
    <property type="entry name" value="RING-HC_ZNF598"/>
    <property type="match status" value="1"/>
</dbReference>
<dbReference type="InterPro" id="IPR044288">
    <property type="entry name" value="ZNF598/HEL2"/>
</dbReference>
<dbReference type="InterPro" id="IPR057634">
    <property type="entry name" value="PAH_ZNF598/HEL2"/>
</dbReference>
<feature type="compositionally biased region" description="Polar residues" evidence="13">
    <location>
        <begin position="455"/>
        <end position="464"/>
    </location>
</feature>
<feature type="region of interest" description="Disordered" evidence="13">
    <location>
        <begin position="1"/>
        <end position="68"/>
    </location>
</feature>
<dbReference type="Proteomes" id="UP000469559">
    <property type="component" value="Unassembled WGS sequence"/>
</dbReference>
<evidence type="ECO:0000256" key="13">
    <source>
        <dbReference type="SAM" id="MobiDB-lite"/>
    </source>
</evidence>
<feature type="compositionally biased region" description="Basic residues" evidence="13">
    <location>
        <begin position="17"/>
        <end position="27"/>
    </location>
</feature>
<keyword evidence="7" id="KW-0808">Transferase</keyword>
<comment type="similarity">
    <text evidence="11">Belongs to the ZNF598/HEL2 family.</text>
</comment>
<dbReference type="InterPro" id="IPR013083">
    <property type="entry name" value="Znf_RING/FYVE/PHD"/>
</dbReference>
<proteinExistence type="inferred from homology"/>
<feature type="compositionally biased region" description="Low complexity" evidence="13">
    <location>
        <begin position="664"/>
        <end position="686"/>
    </location>
</feature>
<protein>
    <recommendedName>
        <fullName evidence="4">RING-type E3 ubiquitin transferase</fullName>
        <ecNumber evidence="4">2.3.2.27</ecNumber>
    </recommendedName>
</protein>
<evidence type="ECO:0000256" key="1">
    <source>
        <dbReference type="ARBA" id="ARBA00000900"/>
    </source>
</evidence>
<evidence type="ECO:0000256" key="2">
    <source>
        <dbReference type="ARBA" id="ARBA00004496"/>
    </source>
</evidence>
<gene>
    <name evidence="15" type="ORF">LARI1_G003805</name>
</gene>
<accession>A0A8T9BHT1</accession>
<keyword evidence="5" id="KW-0963">Cytoplasm</keyword>
<evidence type="ECO:0000259" key="14">
    <source>
        <dbReference type="PROSITE" id="PS50089"/>
    </source>
</evidence>
<dbReference type="GO" id="GO:0005737">
    <property type="term" value="C:cytoplasm"/>
    <property type="evidence" value="ECO:0007669"/>
    <property type="project" value="UniProtKB-SubCell"/>
</dbReference>
<comment type="subcellular location">
    <subcellularLocation>
        <location evidence="2">Cytoplasm</location>
    </subcellularLocation>
</comment>
<evidence type="ECO:0000256" key="4">
    <source>
        <dbReference type="ARBA" id="ARBA00012483"/>
    </source>
</evidence>
<feature type="region of interest" description="Disordered" evidence="13">
    <location>
        <begin position="588"/>
        <end position="769"/>
    </location>
</feature>
<dbReference type="Pfam" id="PF23230">
    <property type="entry name" value="zf-C2H2_13"/>
    <property type="match status" value="1"/>
</dbReference>
<feature type="compositionally biased region" description="Low complexity" evidence="13">
    <location>
        <begin position="614"/>
        <end position="629"/>
    </location>
</feature>
<evidence type="ECO:0000256" key="8">
    <source>
        <dbReference type="ARBA" id="ARBA00022723"/>
    </source>
</evidence>
<evidence type="ECO:0000256" key="12">
    <source>
        <dbReference type="PROSITE-ProRule" id="PRU00175"/>
    </source>
</evidence>
<dbReference type="OrthoDB" id="3838338at2759"/>
<dbReference type="Pfam" id="PF23202">
    <property type="entry name" value="PAH_ZNF598"/>
    <property type="match status" value="1"/>
</dbReference>
<feature type="compositionally biased region" description="Low complexity" evidence="13">
    <location>
        <begin position="595"/>
        <end position="607"/>
    </location>
</feature>
<name>A0A8T9BHT1_9HELO</name>
<organism evidence="15 16">
    <name type="scientific">Lachnellula arida</name>
    <dbReference type="NCBI Taxonomy" id="1316785"/>
    <lineage>
        <taxon>Eukaryota</taxon>
        <taxon>Fungi</taxon>
        <taxon>Dikarya</taxon>
        <taxon>Ascomycota</taxon>
        <taxon>Pezizomycotina</taxon>
        <taxon>Leotiomycetes</taxon>
        <taxon>Helotiales</taxon>
        <taxon>Lachnaceae</taxon>
        <taxon>Lachnellula</taxon>
    </lineage>
</organism>
<comment type="caution">
    <text evidence="15">The sequence shown here is derived from an EMBL/GenBank/DDBJ whole genome shotgun (WGS) entry which is preliminary data.</text>
</comment>
<dbReference type="AlphaFoldDB" id="A0A8T9BHT1"/>
<dbReference type="GO" id="GO:0008270">
    <property type="term" value="F:zinc ion binding"/>
    <property type="evidence" value="ECO:0007669"/>
    <property type="project" value="UniProtKB-KW"/>
</dbReference>
<keyword evidence="10" id="KW-0862">Zinc</keyword>
<reference evidence="15 16" key="1">
    <citation type="submission" date="2018-05" db="EMBL/GenBank/DDBJ databases">
        <title>Whole genome sequencing for identification of molecular markers to develop diagnostic detection tools for the regulated plant pathogen Lachnellula willkommii.</title>
        <authorList>
            <person name="Giroux E."/>
            <person name="Bilodeau G."/>
        </authorList>
    </citation>
    <scope>NUCLEOTIDE SEQUENCE [LARGE SCALE GENOMIC DNA]</scope>
    <source>
        <strain evidence="15 16">CBS 203.66</strain>
    </source>
</reference>
<dbReference type="InterPro" id="IPR041888">
    <property type="entry name" value="RING-HC_ZNF598/HEL2"/>
</dbReference>
<evidence type="ECO:0000256" key="5">
    <source>
        <dbReference type="ARBA" id="ARBA00022490"/>
    </source>
</evidence>
<dbReference type="PROSITE" id="PS50089">
    <property type="entry name" value="ZF_RING_2"/>
    <property type="match status" value="1"/>
</dbReference>
<comment type="catalytic activity">
    <reaction evidence="1">
        <text>S-ubiquitinyl-[E2 ubiquitin-conjugating enzyme]-L-cysteine + [acceptor protein]-L-lysine = [E2 ubiquitin-conjugating enzyme]-L-cysteine + N(6)-ubiquitinyl-[acceptor protein]-L-lysine.</text>
        <dbReference type="EC" id="2.3.2.27"/>
    </reaction>
</comment>
<evidence type="ECO:0000256" key="11">
    <source>
        <dbReference type="ARBA" id="ARBA00035113"/>
    </source>
</evidence>
<feature type="compositionally biased region" description="Basic residues" evidence="13">
    <location>
        <begin position="752"/>
        <end position="762"/>
    </location>
</feature>
<evidence type="ECO:0000256" key="10">
    <source>
        <dbReference type="ARBA" id="ARBA00022833"/>
    </source>
</evidence>
<dbReference type="EMBL" id="QGMF01000207">
    <property type="protein sequence ID" value="TVY17963.1"/>
    <property type="molecule type" value="Genomic_DNA"/>
</dbReference>
<feature type="region of interest" description="Disordered" evidence="13">
    <location>
        <begin position="370"/>
        <end position="464"/>
    </location>
</feature>
<keyword evidence="16" id="KW-1185">Reference proteome</keyword>
<feature type="compositionally biased region" description="Polar residues" evidence="13">
    <location>
        <begin position="630"/>
        <end position="642"/>
    </location>
</feature>
<dbReference type="InterPro" id="IPR001841">
    <property type="entry name" value="Znf_RING"/>
</dbReference>
<dbReference type="InterPro" id="IPR056437">
    <property type="entry name" value="Znf-C2H2_ZNF598/HEL2"/>
</dbReference>
<dbReference type="InterPro" id="IPR013087">
    <property type="entry name" value="Znf_C2H2_type"/>
</dbReference>
<evidence type="ECO:0000256" key="9">
    <source>
        <dbReference type="ARBA" id="ARBA00022771"/>
    </source>
</evidence>
<feature type="domain" description="RING-type" evidence="14">
    <location>
        <begin position="100"/>
        <end position="140"/>
    </location>
</feature>
<dbReference type="SUPFAM" id="SSF57850">
    <property type="entry name" value="RING/U-box"/>
    <property type="match status" value="1"/>
</dbReference>
<dbReference type="GO" id="GO:0072344">
    <property type="term" value="P:rescue of stalled ribosome"/>
    <property type="evidence" value="ECO:0007669"/>
    <property type="project" value="InterPro"/>
</dbReference>
<evidence type="ECO:0000313" key="15">
    <source>
        <dbReference type="EMBL" id="TVY17963.1"/>
    </source>
</evidence>
<feature type="compositionally biased region" description="Polar residues" evidence="13">
    <location>
        <begin position="418"/>
        <end position="443"/>
    </location>
</feature>
<evidence type="ECO:0000313" key="16">
    <source>
        <dbReference type="Proteomes" id="UP000469559"/>
    </source>
</evidence>
<feature type="compositionally biased region" description="Basic and acidic residues" evidence="13">
    <location>
        <begin position="372"/>
        <end position="399"/>
    </location>
</feature>
<keyword evidence="9 12" id="KW-0863">Zinc-finger</keyword>
<keyword evidence="8" id="KW-0479">Metal-binding</keyword>
<dbReference type="GO" id="GO:0016567">
    <property type="term" value="P:protein ubiquitination"/>
    <property type="evidence" value="ECO:0007669"/>
    <property type="project" value="TreeGrafter"/>
</dbReference>
<evidence type="ECO:0000256" key="6">
    <source>
        <dbReference type="ARBA" id="ARBA00022553"/>
    </source>
</evidence>
<sequence length="769" mass="83799">YEEAMATEEPANAPRRGGGRGRGRGRGRGLGESMSNETRLPAQGGRRGGRGGFAKPPQSQRQVQAESNGAVAAAAASTLQVAAESKGKEVAEGEEEVELCWICASHIEHYAVPPCNHRTCHICSLRLRALYNSKHCPHCRTEAADVIFTDDATKLYEDFKDSDIASTGNFGIRYETPDMMEDTRLLLQYNCPDNDCDVACLSWPDLHKHVRTQHHKKICDLCSRHKKVFTHEHELLTDAELQKHNRKGDDNPGAIDQSGFKGHPMCDICKTRYYSDDELFVHCRDSHEKCFICERTSGIPQYYKDYNELQIHFRKDHFMCPHKDCLEQKFIVFPTELDLKAHQLSEHGSELSKDVRRDARTVDMSTLAYRDAYVEPRRGGGSQREQRDGRGRGRGRDPNTEAIPASTAQPLRRDEQAFQRQMAIQTAQSITPRTFGGQLTSAPTPAARVPPGTRSPPSTSVQPSANVDAVSHVQIPPQTPQEQARALRHTTVIERASTLLQNDDLKMTQFRNAIASYKRGAIKAQALIDTFFTLFSSTSPKSLGTLINEVADLYEDESKTTALRTAWNNWKAINDDYPSLPVTSNTSSSIPLNWASSSRPSNASKSNRVLKLKSSTAQSSRSSVSQTQSWGTASGLASSSNPFPGLPAPAPKGKVSTTSWVPQASASASSSAPTSRPSSTAPPSRAGRGANDAFPSLPRAPKPQTSLFGYGSGMVRRDGGAGAGSGGNAWSPSPTPAESEVEGEGEGAGRGAGKKKGNKGKKQVLNLWA</sequence>
<dbReference type="PANTHER" id="PTHR22938:SF0">
    <property type="entry name" value="E3 UBIQUITIN-PROTEIN LIGASE ZNF598"/>
    <property type="match status" value="1"/>
</dbReference>
<comment type="pathway">
    <text evidence="3">Protein modification; protein ubiquitination.</text>
</comment>
<evidence type="ECO:0000256" key="3">
    <source>
        <dbReference type="ARBA" id="ARBA00004906"/>
    </source>
</evidence>
<dbReference type="EC" id="2.3.2.27" evidence="4"/>
<dbReference type="GO" id="GO:0061630">
    <property type="term" value="F:ubiquitin protein ligase activity"/>
    <property type="evidence" value="ECO:0007669"/>
    <property type="project" value="UniProtKB-EC"/>
</dbReference>
<dbReference type="Gene3D" id="3.30.40.10">
    <property type="entry name" value="Zinc/RING finger domain, C3HC4 (zinc finger)"/>
    <property type="match status" value="1"/>
</dbReference>
<evidence type="ECO:0000256" key="7">
    <source>
        <dbReference type="ARBA" id="ARBA00022679"/>
    </source>
</evidence>
<keyword evidence="6" id="KW-0597">Phosphoprotein</keyword>
<dbReference type="GO" id="GO:0043022">
    <property type="term" value="F:ribosome binding"/>
    <property type="evidence" value="ECO:0007669"/>
    <property type="project" value="TreeGrafter"/>
</dbReference>
<dbReference type="PANTHER" id="PTHR22938">
    <property type="entry name" value="ZINC FINGER PROTEIN 598"/>
    <property type="match status" value="1"/>
</dbReference>
<dbReference type="Pfam" id="PF25447">
    <property type="entry name" value="RING_ZNF598"/>
    <property type="match status" value="1"/>
</dbReference>
<feature type="non-terminal residue" evidence="15">
    <location>
        <position position="1"/>
    </location>
</feature>
<dbReference type="SMART" id="SM00355">
    <property type="entry name" value="ZnF_C2H2"/>
    <property type="match status" value="4"/>
</dbReference>